<accession>A0ABV5JIM2</accession>
<evidence type="ECO:0000313" key="3">
    <source>
        <dbReference type="Proteomes" id="UP001589683"/>
    </source>
</evidence>
<sequence length="195" mass="21360">MKLIHSTSLVIIFSLTTTAALSDSYDLNALRAATEKYKDVNVALEEGFIPDPSGHCVSAAAEGLPAEWGAMGIHYLRPDILQITGDDPRVNGTGTHTDFEKPAILLYEPQADGSMTLLGIENLVFEAGWRGMGHNGPPMTNGRHWDHMADNPDTEGDEAHGFMPHFDQHIWLFRDNPAGDLEPFNVNVTCEHHSG</sequence>
<keyword evidence="1" id="KW-0732">Signal</keyword>
<proteinExistence type="predicted"/>
<protein>
    <submittedName>
        <fullName evidence="2">Uncharacterized protein</fullName>
    </submittedName>
</protein>
<gene>
    <name evidence="2" type="ORF">ACFFUT_12530</name>
</gene>
<feature type="signal peptide" evidence="1">
    <location>
        <begin position="1"/>
        <end position="19"/>
    </location>
</feature>
<keyword evidence="3" id="KW-1185">Reference proteome</keyword>
<comment type="caution">
    <text evidence="2">The sequence shown here is derived from an EMBL/GenBank/DDBJ whole genome shotgun (WGS) entry which is preliminary data.</text>
</comment>
<feature type="chain" id="PRO_5045061087" evidence="1">
    <location>
        <begin position="20"/>
        <end position="195"/>
    </location>
</feature>
<organism evidence="2 3">
    <name type="scientific">Pseudohalocynthiibacter aestuariivivens</name>
    <dbReference type="NCBI Taxonomy" id="1591409"/>
    <lineage>
        <taxon>Bacteria</taxon>
        <taxon>Pseudomonadati</taxon>
        <taxon>Pseudomonadota</taxon>
        <taxon>Alphaproteobacteria</taxon>
        <taxon>Rhodobacterales</taxon>
        <taxon>Paracoccaceae</taxon>
        <taxon>Pseudohalocynthiibacter</taxon>
    </lineage>
</organism>
<dbReference type="EMBL" id="JBHMEA010000040">
    <property type="protein sequence ID" value="MFB9232613.1"/>
    <property type="molecule type" value="Genomic_DNA"/>
</dbReference>
<dbReference type="RefSeq" id="WP_246531870.1">
    <property type="nucleotide sequence ID" value="NZ_JAGFNU010000025.1"/>
</dbReference>
<reference evidence="2 3" key="1">
    <citation type="submission" date="2024-09" db="EMBL/GenBank/DDBJ databases">
        <authorList>
            <person name="Sun Q."/>
            <person name="Mori K."/>
        </authorList>
    </citation>
    <scope>NUCLEOTIDE SEQUENCE [LARGE SCALE GENOMIC DNA]</scope>
    <source>
        <strain evidence="2 3">CECT 8726</strain>
    </source>
</reference>
<dbReference type="Proteomes" id="UP001589683">
    <property type="component" value="Unassembled WGS sequence"/>
</dbReference>
<evidence type="ECO:0000313" key="2">
    <source>
        <dbReference type="EMBL" id="MFB9232613.1"/>
    </source>
</evidence>
<name>A0ABV5JIM2_9RHOB</name>
<evidence type="ECO:0000256" key="1">
    <source>
        <dbReference type="SAM" id="SignalP"/>
    </source>
</evidence>